<sequence length="216" mass="24830">MDRNRDKYIPALSYEWLTPLYDLVMQLIMCESTFKRRLVEQMRINKGYRVLDLGCGTATLTILIKKAHPEAEVIGLDIDPDILEVARSKIRKAGVDIALDHANAIELPYPDNSFDCVVSSLVFHHLTHEDKISTFREVFRVLQPGGELHAADFGKPHNILMYLISLIIRQFEETLDNIKGLLPEMLHNAGFDQVEETERYMTVFGTLSLYRARKPR</sequence>
<evidence type="ECO:0000313" key="5">
    <source>
        <dbReference type="EMBL" id="KCZ71819.1"/>
    </source>
</evidence>
<dbReference type="GO" id="GO:0032259">
    <property type="term" value="P:methylation"/>
    <property type="evidence" value="ECO:0007669"/>
    <property type="project" value="UniProtKB-KW"/>
</dbReference>
<dbReference type="RefSeq" id="WP_048090812.1">
    <property type="nucleotide sequence ID" value="NZ_JMIY01000004.1"/>
</dbReference>
<reference evidence="5 6" key="1">
    <citation type="journal article" date="2013" name="Nature">
        <title>Anaerobic oxidation of methane coupled to nitrate reduction in a novel archaeal lineage.</title>
        <authorList>
            <person name="Haroon M.F."/>
            <person name="Hu S."/>
            <person name="Shi Y."/>
            <person name="Imelfort M."/>
            <person name="Keller J."/>
            <person name="Hugenholtz P."/>
            <person name="Yuan Z."/>
            <person name="Tyson G.W."/>
        </authorList>
    </citation>
    <scope>NUCLEOTIDE SEQUENCE [LARGE SCALE GENOMIC DNA]</scope>
    <source>
        <strain evidence="5 6">ANME-2d</strain>
    </source>
</reference>
<dbReference type="InterPro" id="IPR041698">
    <property type="entry name" value="Methyltransf_25"/>
</dbReference>
<dbReference type="GO" id="GO:0008168">
    <property type="term" value="F:methyltransferase activity"/>
    <property type="evidence" value="ECO:0007669"/>
    <property type="project" value="UniProtKB-KW"/>
</dbReference>
<keyword evidence="2" id="KW-0808">Transferase</keyword>
<gene>
    <name evidence="5" type="ORF">ANME2D_01874</name>
</gene>
<feature type="domain" description="Methyltransferase" evidence="4">
    <location>
        <begin position="50"/>
        <end position="146"/>
    </location>
</feature>
<dbReference type="EMBL" id="JMIY01000004">
    <property type="protein sequence ID" value="KCZ71819.1"/>
    <property type="molecule type" value="Genomic_DNA"/>
</dbReference>
<dbReference type="AlphaFoldDB" id="A0A062V7S4"/>
<evidence type="ECO:0000256" key="1">
    <source>
        <dbReference type="ARBA" id="ARBA00022603"/>
    </source>
</evidence>
<dbReference type="InterPro" id="IPR023576">
    <property type="entry name" value="UbiE/COQ5_MeTrFase_CS"/>
</dbReference>
<evidence type="ECO:0000256" key="3">
    <source>
        <dbReference type="ARBA" id="ARBA00022691"/>
    </source>
</evidence>
<proteinExistence type="predicted"/>
<name>A0A062V7S4_9EURY</name>
<dbReference type="Pfam" id="PF13649">
    <property type="entry name" value="Methyltransf_25"/>
    <property type="match status" value="1"/>
</dbReference>
<dbReference type="InterPro" id="IPR029063">
    <property type="entry name" value="SAM-dependent_MTases_sf"/>
</dbReference>
<protein>
    <submittedName>
        <fullName evidence="5">Methylase involved in ubiquinone/menaquinone biosynthesis</fullName>
    </submittedName>
</protein>
<dbReference type="SUPFAM" id="SSF53335">
    <property type="entry name" value="S-adenosyl-L-methionine-dependent methyltransferases"/>
    <property type="match status" value="1"/>
</dbReference>
<keyword evidence="5" id="KW-0830">Ubiquinone</keyword>
<keyword evidence="1 5" id="KW-0489">Methyltransferase</keyword>
<dbReference type="OrthoDB" id="1018at2157"/>
<organism evidence="5 6">
    <name type="scientific">Candidatus Methanoperedens nitratireducens</name>
    <dbReference type="NCBI Taxonomy" id="1392998"/>
    <lineage>
        <taxon>Archaea</taxon>
        <taxon>Methanobacteriati</taxon>
        <taxon>Methanobacteriota</taxon>
        <taxon>Stenosarchaea group</taxon>
        <taxon>Methanomicrobia</taxon>
        <taxon>Methanosarcinales</taxon>
        <taxon>ANME-2 cluster</taxon>
        <taxon>Candidatus Methanoperedentaceae</taxon>
        <taxon>Candidatus Methanoperedens</taxon>
    </lineage>
</organism>
<evidence type="ECO:0000313" key="6">
    <source>
        <dbReference type="Proteomes" id="UP000027153"/>
    </source>
</evidence>
<evidence type="ECO:0000256" key="2">
    <source>
        <dbReference type="ARBA" id="ARBA00022679"/>
    </source>
</evidence>
<dbReference type="PANTHER" id="PTHR42912">
    <property type="entry name" value="METHYLTRANSFERASE"/>
    <property type="match status" value="1"/>
</dbReference>
<dbReference type="Proteomes" id="UP000027153">
    <property type="component" value="Unassembled WGS sequence"/>
</dbReference>
<accession>A0A062V7S4</accession>
<keyword evidence="3" id="KW-0949">S-adenosyl-L-methionine</keyword>
<comment type="caution">
    <text evidence="5">The sequence shown here is derived from an EMBL/GenBank/DDBJ whole genome shotgun (WGS) entry which is preliminary data.</text>
</comment>
<dbReference type="PROSITE" id="PS01184">
    <property type="entry name" value="UBIE_2"/>
    <property type="match status" value="1"/>
</dbReference>
<dbReference type="PATRIC" id="fig|1392998.3.peg.1875"/>
<dbReference type="InterPro" id="IPR050508">
    <property type="entry name" value="Methyltransf_Superfamily"/>
</dbReference>
<evidence type="ECO:0000259" key="4">
    <source>
        <dbReference type="Pfam" id="PF13649"/>
    </source>
</evidence>
<keyword evidence="6" id="KW-1185">Reference proteome</keyword>
<dbReference type="CDD" id="cd02440">
    <property type="entry name" value="AdoMet_MTases"/>
    <property type="match status" value="1"/>
</dbReference>
<dbReference type="Gene3D" id="3.40.50.150">
    <property type="entry name" value="Vaccinia Virus protein VP39"/>
    <property type="match status" value="1"/>
</dbReference>